<evidence type="ECO:0000256" key="2">
    <source>
        <dbReference type="ARBA" id="ARBA00023125"/>
    </source>
</evidence>
<organism evidence="8">
    <name type="scientific">freshwater metagenome</name>
    <dbReference type="NCBI Taxonomy" id="449393"/>
    <lineage>
        <taxon>unclassified sequences</taxon>
        <taxon>metagenomes</taxon>
        <taxon>ecological metagenomes</taxon>
    </lineage>
</organism>
<dbReference type="SUPFAM" id="SSF46689">
    <property type="entry name" value="Homeodomain-like"/>
    <property type="match status" value="1"/>
</dbReference>
<dbReference type="Pfam" id="PF00440">
    <property type="entry name" value="TetR_N"/>
    <property type="match status" value="1"/>
</dbReference>
<dbReference type="PANTHER" id="PTHR47506:SF6">
    <property type="entry name" value="HTH-TYPE TRANSCRIPTIONAL REPRESSOR NEMR"/>
    <property type="match status" value="1"/>
</dbReference>
<dbReference type="EMBL" id="CAFBOG010000044">
    <property type="protein sequence ID" value="CAB4974552.1"/>
    <property type="molecule type" value="Genomic_DNA"/>
</dbReference>
<gene>
    <name evidence="5" type="ORF">UFOPK2582_01074</name>
    <name evidence="6" type="ORF">UFOPK3046_00827</name>
    <name evidence="7" type="ORF">UFOPK3914_00663</name>
    <name evidence="8" type="ORF">UFOPK4354_00734</name>
</gene>
<dbReference type="PROSITE" id="PS50977">
    <property type="entry name" value="HTH_TETR_2"/>
    <property type="match status" value="1"/>
</dbReference>
<dbReference type="GO" id="GO:0003677">
    <property type="term" value="F:DNA binding"/>
    <property type="evidence" value="ECO:0007669"/>
    <property type="project" value="UniProtKB-KW"/>
</dbReference>
<protein>
    <submittedName>
        <fullName evidence="8">Unannotated protein</fullName>
    </submittedName>
</protein>
<keyword evidence="2" id="KW-0238">DNA-binding</keyword>
<dbReference type="EMBL" id="CAEZXS010000125">
    <property type="protein sequence ID" value="CAB4703828.1"/>
    <property type="molecule type" value="Genomic_DNA"/>
</dbReference>
<proteinExistence type="predicted"/>
<evidence type="ECO:0000256" key="1">
    <source>
        <dbReference type="ARBA" id="ARBA00023015"/>
    </source>
</evidence>
<dbReference type="InterPro" id="IPR011075">
    <property type="entry name" value="TetR_C"/>
</dbReference>
<dbReference type="Gene3D" id="1.10.357.10">
    <property type="entry name" value="Tetracycline Repressor, domain 2"/>
    <property type="match status" value="1"/>
</dbReference>
<dbReference type="SUPFAM" id="SSF48498">
    <property type="entry name" value="Tetracyclin repressor-like, C-terminal domain"/>
    <property type="match status" value="1"/>
</dbReference>
<evidence type="ECO:0000313" key="8">
    <source>
        <dbReference type="EMBL" id="CAB5065393.1"/>
    </source>
</evidence>
<dbReference type="Gene3D" id="1.10.10.60">
    <property type="entry name" value="Homeodomain-like"/>
    <property type="match status" value="1"/>
</dbReference>
<dbReference type="PANTHER" id="PTHR47506">
    <property type="entry name" value="TRANSCRIPTIONAL REGULATORY PROTEIN"/>
    <property type="match status" value="1"/>
</dbReference>
<dbReference type="AlphaFoldDB" id="A0A6J7UHF3"/>
<keyword evidence="1" id="KW-0805">Transcription regulation</keyword>
<name>A0A6J7UHF3_9ZZZZ</name>
<dbReference type="Pfam" id="PF16925">
    <property type="entry name" value="TetR_C_13"/>
    <property type="match status" value="1"/>
</dbReference>
<reference evidence="8" key="1">
    <citation type="submission" date="2020-05" db="EMBL/GenBank/DDBJ databases">
        <authorList>
            <person name="Chiriac C."/>
            <person name="Salcher M."/>
            <person name="Ghai R."/>
            <person name="Kavagutti S V."/>
        </authorList>
    </citation>
    <scope>NUCLEOTIDE SEQUENCE</scope>
</reference>
<dbReference type="EMBL" id="CAFBQW010000064">
    <property type="protein sequence ID" value="CAB5065393.1"/>
    <property type="molecule type" value="Genomic_DNA"/>
</dbReference>
<dbReference type="EMBL" id="CAFAAQ010000060">
    <property type="protein sequence ID" value="CAB4805689.1"/>
    <property type="molecule type" value="Genomic_DNA"/>
</dbReference>
<accession>A0A6J7UHF3</accession>
<evidence type="ECO:0000259" key="4">
    <source>
        <dbReference type="PROSITE" id="PS50977"/>
    </source>
</evidence>
<keyword evidence="3" id="KW-0804">Transcription</keyword>
<feature type="domain" description="HTH tetR-type" evidence="4">
    <location>
        <begin position="17"/>
        <end position="77"/>
    </location>
</feature>
<dbReference type="InterPro" id="IPR036271">
    <property type="entry name" value="Tet_transcr_reg_TetR-rel_C_sf"/>
</dbReference>
<evidence type="ECO:0000313" key="6">
    <source>
        <dbReference type="EMBL" id="CAB4805689.1"/>
    </source>
</evidence>
<dbReference type="InterPro" id="IPR009057">
    <property type="entry name" value="Homeodomain-like_sf"/>
</dbReference>
<evidence type="ECO:0000256" key="3">
    <source>
        <dbReference type="ARBA" id="ARBA00023163"/>
    </source>
</evidence>
<dbReference type="PRINTS" id="PR00455">
    <property type="entry name" value="HTHTETR"/>
</dbReference>
<sequence length="208" mass="21956">MDAASASTPRKTRADGERTRHLILDTAVRLATVEGLDGLSIGTLAHATAMSKSGVYAHFDSKEELQLATVDNARILFIEAVITPALQHSGLPRLRALCESFLAYVENRTLPGGCFFAAAAAELGGRPGPLRERVAANQKGWIGVLTQAAGESTARGELRTDTDVATLVFELNALVISANTAFILHDDPAVIGQARTAIERVLAAAIPT</sequence>
<evidence type="ECO:0000313" key="5">
    <source>
        <dbReference type="EMBL" id="CAB4703828.1"/>
    </source>
</evidence>
<dbReference type="InterPro" id="IPR001647">
    <property type="entry name" value="HTH_TetR"/>
</dbReference>
<evidence type="ECO:0000313" key="7">
    <source>
        <dbReference type="EMBL" id="CAB4974552.1"/>
    </source>
</evidence>